<dbReference type="InterPro" id="IPR006073">
    <property type="entry name" value="GTP-bd"/>
</dbReference>
<dbReference type="PANTHER" id="PTHR32046:SF12">
    <property type="entry name" value="AIG1-TYPE G DOMAIN-CONTAINING PROTEIN"/>
    <property type="match status" value="1"/>
</dbReference>
<dbReference type="EMBL" id="MTYJ01000362">
    <property type="protein sequence ID" value="OWA53990.1"/>
    <property type="molecule type" value="Genomic_DNA"/>
</dbReference>
<dbReference type="InterPro" id="IPR025662">
    <property type="entry name" value="Sigma_54_int_dom_ATP-bd_1"/>
</dbReference>
<reference evidence="3" key="1">
    <citation type="submission" date="2017-01" db="EMBL/GenBank/DDBJ databases">
        <title>Comparative genomics of anhydrobiosis in the tardigrade Hypsibius dujardini.</title>
        <authorList>
            <person name="Yoshida Y."/>
            <person name="Koutsovoulos G."/>
            <person name="Laetsch D."/>
            <person name="Stevens L."/>
            <person name="Kumar S."/>
            <person name="Horikawa D."/>
            <person name="Ishino K."/>
            <person name="Komine S."/>
            <person name="Tomita M."/>
            <person name="Blaxter M."/>
            <person name="Arakawa K."/>
        </authorList>
    </citation>
    <scope>NUCLEOTIDE SEQUENCE [LARGE SCALE GENOMIC DNA]</scope>
    <source>
        <strain evidence="3">Z151</strain>
    </source>
</reference>
<organism evidence="2 3">
    <name type="scientific">Hypsibius exemplaris</name>
    <name type="common">Freshwater tardigrade</name>
    <dbReference type="NCBI Taxonomy" id="2072580"/>
    <lineage>
        <taxon>Eukaryota</taxon>
        <taxon>Metazoa</taxon>
        <taxon>Ecdysozoa</taxon>
        <taxon>Tardigrada</taxon>
        <taxon>Eutardigrada</taxon>
        <taxon>Parachela</taxon>
        <taxon>Hypsibioidea</taxon>
        <taxon>Hypsibiidae</taxon>
        <taxon>Hypsibius</taxon>
    </lineage>
</organism>
<comment type="caution">
    <text evidence="2">The sequence shown here is derived from an EMBL/GenBank/DDBJ whole genome shotgun (WGS) entry which is preliminary data.</text>
</comment>
<feature type="domain" description="AAA+ ATPase" evidence="1">
    <location>
        <begin position="127"/>
        <end position="272"/>
    </location>
</feature>
<dbReference type="AlphaFoldDB" id="A0A9X6RNF9"/>
<evidence type="ECO:0000313" key="3">
    <source>
        <dbReference type="Proteomes" id="UP000192578"/>
    </source>
</evidence>
<dbReference type="InterPro" id="IPR027417">
    <property type="entry name" value="P-loop_NTPase"/>
</dbReference>
<protein>
    <recommendedName>
        <fullName evidence="1">AAA+ ATPase domain-containing protein</fullName>
    </recommendedName>
</protein>
<dbReference type="Proteomes" id="UP000192578">
    <property type="component" value="Unassembled WGS sequence"/>
</dbReference>
<proteinExistence type="predicted"/>
<evidence type="ECO:0000313" key="2">
    <source>
        <dbReference type="EMBL" id="OWA53990.1"/>
    </source>
</evidence>
<dbReference type="PANTHER" id="PTHR32046">
    <property type="entry name" value="G DOMAIN-CONTAINING PROTEIN"/>
    <property type="match status" value="1"/>
</dbReference>
<dbReference type="OrthoDB" id="8954335at2759"/>
<dbReference type="InterPro" id="IPR003593">
    <property type="entry name" value="AAA+_ATPase"/>
</dbReference>
<dbReference type="GO" id="GO:0005525">
    <property type="term" value="F:GTP binding"/>
    <property type="evidence" value="ECO:0007669"/>
    <property type="project" value="InterPro"/>
</dbReference>
<gene>
    <name evidence="2" type="ORF">BV898_18413</name>
</gene>
<evidence type="ECO:0000259" key="1">
    <source>
        <dbReference type="SMART" id="SM00382"/>
    </source>
</evidence>
<dbReference type="CDD" id="cd00882">
    <property type="entry name" value="Ras_like_GTPase"/>
    <property type="match status" value="1"/>
</dbReference>
<keyword evidence="3" id="KW-1185">Reference proteome</keyword>
<dbReference type="SUPFAM" id="SSF52540">
    <property type="entry name" value="P-loop containing nucleoside triphosphate hydrolases"/>
    <property type="match status" value="1"/>
</dbReference>
<dbReference type="Pfam" id="PF01926">
    <property type="entry name" value="MMR_HSR1"/>
    <property type="match status" value="1"/>
</dbReference>
<name>A0A9X6RNF9_HYPEX</name>
<sequence>MASSPDDHNRKITEYSSRSAAMALSIELSITIPMSYLENNVQTGSNQPRSSRHVIPMPVALTPAEPNIPPSIKPGKVNDFEVFGPFVGSVIGEQLPANSNGDNQDLELTLKPVSTSAELAQTSVAAAVQNVLVIGQTGSGKSTLINYLANMDLDGPPKALKIVTLDLNHTRSRKSEASGVRNVGDQTQSQTNNCAVYSFDTLPGFNFIDTPGLSDTAGIAQDEENVLKIQAACRNIDRLTGIILVANGTTTRDSASLKNAISRLRGFLPNIVRKNMMIVLTNCTRLTCNYDLAQLKPWEFKPEHVFHMQNSALCRGLDDGPLDERELIKDWQTSISELKRLLTAIGTLDAVSTASFGAIEQSLAKIKADLRSVLMDISSLQTVQSMFEQHITESPNAAGDALLFADYKSSKVITCYELQDADTYSTFCNVHLDITCHANCKVVWPGARAVGFCSQLRFGTCFKCHCGHKQHYLAKKKLVKKEQTLAEILQVMLERQNSASTKTVSNVMYDVKLGTAQADVSLVKSLLQNKLQLVKDRCLEIQKLCSEFNFAVELAAVVDAMKHHAKAIKSDTVREEAEEMIAQLVAFIGRLA</sequence>
<dbReference type="Gene3D" id="3.40.50.300">
    <property type="entry name" value="P-loop containing nucleotide triphosphate hydrolases"/>
    <property type="match status" value="1"/>
</dbReference>
<dbReference type="PROSITE" id="PS00675">
    <property type="entry name" value="SIGMA54_INTERACT_1"/>
    <property type="match status" value="1"/>
</dbReference>
<dbReference type="SMART" id="SM00382">
    <property type="entry name" value="AAA"/>
    <property type="match status" value="1"/>
</dbReference>
<accession>A0A9X6RNF9</accession>